<feature type="transmembrane region" description="Helical" evidence="1">
    <location>
        <begin position="45"/>
        <end position="64"/>
    </location>
</feature>
<sequence length="110" mass="12492">MLEHYLLSTAIAYISIILLALAMSVPRRKNWYYNQNTAHRYRLRLIAVPLLLGSAWPMVLSFGATEGVTLWLINLNLLAFLVVMMVSYFSHTLYKQCIASAILGLTLMLT</sequence>
<accession>A0ABZ0K1W5</accession>
<keyword evidence="1" id="KW-1133">Transmembrane helix</keyword>
<reference evidence="2 3" key="1">
    <citation type="submission" date="2023-10" db="EMBL/GenBank/DDBJ databases">
        <title>Complete genome sequence of Shewanella sp. DAU334.</title>
        <authorList>
            <person name="Lee Y.-S."/>
            <person name="Jeong H.-R."/>
            <person name="Hwang E.-J."/>
            <person name="Choi Y.-L."/>
            <person name="Kim G.-D."/>
        </authorList>
    </citation>
    <scope>NUCLEOTIDE SEQUENCE [LARGE SCALE GENOMIC DNA]</scope>
    <source>
        <strain evidence="2 3">DAU334</strain>
    </source>
</reference>
<dbReference type="Proteomes" id="UP001529491">
    <property type="component" value="Chromosome"/>
</dbReference>
<evidence type="ECO:0000313" key="2">
    <source>
        <dbReference type="EMBL" id="WOT06530.1"/>
    </source>
</evidence>
<dbReference type="RefSeq" id="WP_310470804.1">
    <property type="nucleotide sequence ID" value="NZ_CP136522.1"/>
</dbReference>
<gene>
    <name evidence="2" type="ORF">RGE70_07155</name>
</gene>
<evidence type="ECO:0000256" key="1">
    <source>
        <dbReference type="SAM" id="Phobius"/>
    </source>
</evidence>
<proteinExistence type="predicted"/>
<feature type="transmembrane region" description="Helical" evidence="1">
    <location>
        <begin position="6"/>
        <end position="25"/>
    </location>
</feature>
<protein>
    <submittedName>
        <fullName evidence="2">DUF3325 family protein</fullName>
    </submittedName>
</protein>
<keyword evidence="1" id="KW-0812">Transmembrane</keyword>
<keyword evidence="1" id="KW-0472">Membrane</keyword>
<dbReference type="Pfam" id="PF11804">
    <property type="entry name" value="DUF3325"/>
    <property type="match status" value="1"/>
</dbReference>
<organism evidence="2 3">
    <name type="scientific">Shewanella youngdeokensis</name>
    <dbReference type="NCBI Taxonomy" id="2999068"/>
    <lineage>
        <taxon>Bacteria</taxon>
        <taxon>Pseudomonadati</taxon>
        <taxon>Pseudomonadota</taxon>
        <taxon>Gammaproteobacteria</taxon>
        <taxon>Alteromonadales</taxon>
        <taxon>Shewanellaceae</taxon>
        <taxon>Shewanella</taxon>
    </lineage>
</organism>
<keyword evidence="3" id="KW-1185">Reference proteome</keyword>
<evidence type="ECO:0000313" key="3">
    <source>
        <dbReference type="Proteomes" id="UP001529491"/>
    </source>
</evidence>
<dbReference type="EMBL" id="CP136522">
    <property type="protein sequence ID" value="WOT06530.1"/>
    <property type="molecule type" value="Genomic_DNA"/>
</dbReference>
<dbReference type="InterPro" id="IPR021762">
    <property type="entry name" value="DUF3325"/>
</dbReference>
<name>A0ABZ0K1W5_9GAMM</name>
<feature type="transmembrane region" description="Helical" evidence="1">
    <location>
        <begin position="70"/>
        <end position="89"/>
    </location>
</feature>